<keyword evidence="6" id="KW-0229">DNA integration</keyword>
<keyword evidence="5" id="KW-0460">Magnesium</keyword>
<accession>Q8S7F8</accession>
<dbReference type="Pfam" id="PF17921">
    <property type="entry name" value="Integrase_H2C2"/>
    <property type="match status" value="1"/>
</dbReference>
<dbReference type="InterPro" id="IPR012337">
    <property type="entry name" value="RNaseH-like_sf"/>
</dbReference>
<sequence length="408" mass="45566">MPVIPHCAALSVASPLWLQEVLNSYSVDPAAQTLLTELAVQSTNTQGFSLHDRLIRHHGRVWIGANIGLQTKLITAFHSSPVGGHSGTTATYQRMKKLFSWVGLKSDVANFVKQCQICQQAKSEHCKLPGLLTPLPIPKEAWVDISMDFIEGLPKSDGFTVILVVVDRFTKFAHFIPLRHPFTASQVANAVDKTVFKTHGIPHSISDRDKIFTSRFWSDLFKLSAFLQQQLQRAQLRMKHQADKGRSERSFAVGDHVFLKLQPYTQSSVVNRPYPKLAFKFFGPFEILEKIGQSAYRLQLPDSSLIHPVFHVSQLKAHVPDHTPVFTSLPHPVVLDAADVWPEEILDRRLVKKGNATHVQVLIKWSSLPAHQATWEDYEVLKTRFPSAPAWGQAVSPAGGTVTPVPHA</sequence>
<evidence type="ECO:0000259" key="11">
    <source>
        <dbReference type="PROSITE" id="PS50994"/>
    </source>
</evidence>
<evidence type="ECO:0000256" key="4">
    <source>
        <dbReference type="ARBA" id="ARBA00022801"/>
    </source>
</evidence>
<reference evidence="13" key="1">
    <citation type="journal article" date="2005" name="Nature">
        <title>The map-based sequence of the rice genome.</title>
        <authorList>
            <consortium name="International rice genome sequencing project (IRGSP)"/>
            <person name="Matsumoto T."/>
            <person name="Wu J."/>
            <person name="Kanamori H."/>
            <person name="Katayose Y."/>
            <person name="Fujisawa M."/>
            <person name="Namiki N."/>
            <person name="Mizuno H."/>
            <person name="Yamamoto K."/>
            <person name="Antonio B.A."/>
            <person name="Baba T."/>
            <person name="Sakata K."/>
            <person name="Nagamura Y."/>
            <person name="Aoki H."/>
            <person name="Arikawa K."/>
            <person name="Arita K."/>
            <person name="Bito T."/>
            <person name="Chiden Y."/>
            <person name="Fujitsuka N."/>
            <person name="Fukunaka R."/>
            <person name="Hamada M."/>
            <person name="Harada C."/>
            <person name="Hayashi A."/>
            <person name="Hijishita S."/>
            <person name="Honda M."/>
            <person name="Hosokawa S."/>
            <person name="Ichikawa Y."/>
            <person name="Idonuma A."/>
            <person name="Iijima M."/>
            <person name="Ikeda M."/>
            <person name="Ikeno M."/>
            <person name="Ito K."/>
            <person name="Ito S."/>
            <person name="Ito T."/>
            <person name="Ito Y."/>
            <person name="Ito Y."/>
            <person name="Iwabuchi A."/>
            <person name="Kamiya K."/>
            <person name="Karasawa W."/>
            <person name="Kurita K."/>
            <person name="Katagiri S."/>
            <person name="Kikuta A."/>
            <person name="Kobayashi H."/>
            <person name="Kobayashi N."/>
            <person name="Machita K."/>
            <person name="Maehara T."/>
            <person name="Masukawa M."/>
            <person name="Mizubayashi T."/>
            <person name="Mukai Y."/>
            <person name="Nagasaki H."/>
            <person name="Nagata Y."/>
            <person name="Naito S."/>
            <person name="Nakashima M."/>
            <person name="Nakama Y."/>
            <person name="Nakamichi Y."/>
            <person name="Nakamura M."/>
            <person name="Meguro A."/>
            <person name="Negishi M."/>
            <person name="Ohta I."/>
            <person name="Ohta T."/>
            <person name="Okamoto M."/>
            <person name="Ono N."/>
            <person name="Saji S."/>
            <person name="Sakaguchi M."/>
            <person name="Sakai K."/>
            <person name="Shibata M."/>
            <person name="Shimokawa T."/>
            <person name="Song J."/>
            <person name="Takazaki Y."/>
            <person name="Terasawa K."/>
            <person name="Tsugane M."/>
            <person name="Tsuji K."/>
            <person name="Ueda S."/>
            <person name="Waki K."/>
            <person name="Yamagata H."/>
            <person name="Yamamoto M."/>
            <person name="Yamamoto S."/>
            <person name="Yamane H."/>
            <person name="Yoshiki S."/>
            <person name="Yoshihara R."/>
            <person name="Yukawa K."/>
            <person name="Zhong H."/>
            <person name="Yano M."/>
            <person name="Yuan Q."/>
            <person name="Ouyang S."/>
            <person name="Liu J."/>
            <person name="Jones K.M."/>
            <person name="Gansberger K."/>
            <person name="Moffat K."/>
            <person name="Hill J."/>
            <person name="Bera J."/>
            <person name="Fadrosh D."/>
            <person name="Jin S."/>
            <person name="Johri S."/>
            <person name="Kim M."/>
            <person name="Overton L."/>
            <person name="Reardon M."/>
            <person name="Tsitrin T."/>
            <person name="Vuong H."/>
            <person name="Weaver B."/>
            <person name="Ciecko A."/>
            <person name="Tallon L."/>
            <person name="Jackson J."/>
            <person name="Pai G."/>
            <person name="Aken S.V."/>
            <person name="Utterback T."/>
            <person name="Reidmuller S."/>
            <person name="Feldblyum T."/>
            <person name="Hsiao J."/>
            <person name="Zismann V."/>
            <person name="Iobst S."/>
            <person name="de Vazeille A.R."/>
            <person name="Buell C.R."/>
            <person name="Ying K."/>
            <person name="Li Y."/>
            <person name="Lu T."/>
            <person name="Huang Y."/>
            <person name="Zhao Q."/>
            <person name="Feng Q."/>
            <person name="Zhang L."/>
            <person name="Zhu J."/>
            <person name="Weng Q."/>
            <person name="Mu J."/>
            <person name="Lu Y."/>
            <person name="Fan D."/>
            <person name="Liu Y."/>
            <person name="Guan J."/>
            <person name="Zhang Y."/>
            <person name="Yu S."/>
            <person name="Liu X."/>
            <person name="Zhang Y."/>
            <person name="Hong G."/>
            <person name="Han B."/>
            <person name="Choisne N."/>
            <person name="Demange N."/>
            <person name="Orjeda G."/>
            <person name="Samain S."/>
            <person name="Cattolico L."/>
            <person name="Pelletier E."/>
            <person name="Couloux A."/>
            <person name="Segurens B."/>
            <person name="Wincker P."/>
            <person name="D'Hont A."/>
            <person name="Scarpelli C."/>
            <person name="Weissenbach J."/>
            <person name="Salanoubat M."/>
            <person name="Quetier F."/>
            <person name="Yu Y."/>
            <person name="Kim H.R."/>
            <person name="Rambo T."/>
            <person name="Currie J."/>
            <person name="Collura K."/>
            <person name="Luo M."/>
            <person name="Yang T."/>
            <person name="Ammiraju J.S.S."/>
            <person name="Engler F."/>
            <person name="Soderlund C."/>
            <person name="Wing R.A."/>
            <person name="Palmer L.E."/>
            <person name="de la Bastide M."/>
            <person name="Spiegel L."/>
            <person name="Nascimento L."/>
            <person name="Zutavern T."/>
            <person name="O'Shaughnessy A."/>
            <person name="Dike S."/>
            <person name="Dedhia N."/>
            <person name="Preston R."/>
            <person name="Balija V."/>
            <person name="McCombie W.R."/>
            <person name="Chow T."/>
            <person name="Chen H."/>
            <person name="Chung M."/>
            <person name="Chen C."/>
            <person name="Shaw J."/>
            <person name="Wu H."/>
            <person name="Hsiao K."/>
            <person name="Chao Y."/>
            <person name="Chu M."/>
            <person name="Cheng C."/>
            <person name="Hour A."/>
            <person name="Lee P."/>
            <person name="Lin S."/>
            <person name="Lin Y."/>
            <person name="Liou J."/>
            <person name="Liu S."/>
            <person name="Hsing Y."/>
            <person name="Raghuvanshi S."/>
            <person name="Mohanty A."/>
            <person name="Bharti A.K."/>
            <person name="Gaur A."/>
            <person name="Gupta V."/>
            <person name="Kumar D."/>
            <person name="Ravi V."/>
            <person name="Vij S."/>
            <person name="Kapur A."/>
            <person name="Khurana P."/>
            <person name="Khurana P."/>
            <person name="Khurana J.P."/>
            <person name="Tyagi A.K."/>
            <person name="Gaikwad K."/>
            <person name="Singh A."/>
            <person name="Dalal V."/>
            <person name="Srivastava S."/>
            <person name="Dixit A."/>
            <person name="Pal A.K."/>
            <person name="Ghazi I.A."/>
            <person name="Yadav M."/>
            <person name="Pandit A."/>
            <person name="Bhargava A."/>
            <person name="Sureshbabu K."/>
            <person name="Batra K."/>
            <person name="Sharma T.R."/>
            <person name="Mohapatra T."/>
            <person name="Singh N.K."/>
            <person name="Messing J."/>
            <person name="Nelson A.B."/>
            <person name="Fuks G."/>
            <person name="Kavchok S."/>
            <person name="Keizer G."/>
            <person name="Linton E."/>
            <person name="Llaca V."/>
            <person name="Song R."/>
            <person name="Tanyolac B."/>
            <person name="Young S."/>
            <person name="Ho-Il K."/>
            <person name="Hahn J.H."/>
            <person name="Sangsakoo G."/>
            <person name="Vanavichit A."/>
            <person name="de Mattos Luiz.A.T."/>
            <person name="Zimmer P.D."/>
            <person name="Malone G."/>
            <person name="Dellagostin O."/>
            <person name="de Oliveira A.C."/>
            <person name="Bevan M."/>
            <person name="Bancroft I."/>
            <person name="Minx P."/>
            <person name="Cordum H."/>
            <person name="Wilson R."/>
            <person name="Cheng Z."/>
            <person name="Jin W."/>
            <person name="Jiang J."/>
            <person name="Leong S.A."/>
            <person name="Iwama H."/>
            <person name="Gojobori T."/>
            <person name="Itoh T."/>
            <person name="Niimura Y."/>
            <person name="Fujii Y."/>
            <person name="Habara T."/>
            <person name="Sakai H."/>
            <person name="Sato Y."/>
            <person name="Wilson G."/>
            <person name="Kumar K."/>
            <person name="McCouch S."/>
            <person name="Juretic N."/>
            <person name="Hoen D."/>
            <person name="Wright S."/>
            <person name="Bruskiewich R."/>
            <person name="Bureau T."/>
            <person name="Miyao A."/>
            <person name="Hirochika H."/>
            <person name="Nishikawa T."/>
            <person name="Kadowaki K."/>
            <person name="Sugiura M."/>
            <person name="Burr B."/>
            <person name="Sasaki T."/>
        </authorList>
    </citation>
    <scope>NUCLEOTIDE SEQUENCE [LARGE SCALE GENOMIC DNA]</scope>
    <source>
        <strain evidence="13">cv. Nipponbare</strain>
    </source>
</reference>
<dbReference type="PANTHER" id="PTHR37984">
    <property type="entry name" value="PROTEIN CBG26694"/>
    <property type="match status" value="1"/>
</dbReference>
<evidence type="ECO:0000256" key="8">
    <source>
        <dbReference type="ARBA" id="ARBA00022932"/>
    </source>
</evidence>
<name>Q8S7F8_ORYSJ</name>
<evidence type="ECO:0000313" key="13">
    <source>
        <dbReference type="Proteomes" id="UP000000763"/>
    </source>
</evidence>
<dbReference type="GO" id="GO:0003964">
    <property type="term" value="F:RNA-directed DNA polymerase activity"/>
    <property type="evidence" value="ECO:0007669"/>
    <property type="project" value="UniProtKB-KW"/>
</dbReference>
<feature type="domain" description="Integrase catalytic" evidence="11">
    <location>
        <begin position="132"/>
        <end position="303"/>
    </location>
</feature>
<keyword evidence="2" id="KW-0479">Metal-binding</keyword>
<dbReference type="PROSITE" id="PS50994">
    <property type="entry name" value="INTEGRASE"/>
    <property type="match status" value="1"/>
</dbReference>
<dbReference type="GO" id="GO:0046872">
    <property type="term" value="F:metal ion binding"/>
    <property type="evidence" value="ECO:0007669"/>
    <property type="project" value="UniProtKB-KW"/>
</dbReference>
<evidence type="ECO:0000256" key="6">
    <source>
        <dbReference type="ARBA" id="ARBA00022908"/>
    </source>
</evidence>
<dbReference type="SUPFAM" id="SSF54160">
    <property type="entry name" value="Chromo domain-like"/>
    <property type="match status" value="1"/>
</dbReference>
<dbReference type="InterPro" id="IPR023780">
    <property type="entry name" value="Chromo_domain"/>
</dbReference>
<dbReference type="Gene3D" id="1.10.340.70">
    <property type="match status" value="1"/>
</dbReference>
<dbReference type="GO" id="GO:0006310">
    <property type="term" value="P:DNA recombination"/>
    <property type="evidence" value="ECO:0007669"/>
    <property type="project" value="UniProtKB-KW"/>
</dbReference>
<keyword evidence="10" id="KW-0233">DNA recombination</keyword>
<reference evidence="13" key="2">
    <citation type="journal article" date="2008" name="Nucleic Acids Res.">
        <title>The rice annotation project database (RAP-DB): 2008 update.</title>
        <authorList>
            <consortium name="The rice annotation project (RAP)"/>
        </authorList>
    </citation>
    <scope>GENOME REANNOTATION</scope>
    <source>
        <strain evidence="13">cv. Nipponbare</strain>
    </source>
</reference>
<dbReference type="Gene3D" id="2.40.50.40">
    <property type="match status" value="1"/>
</dbReference>
<evidence type="ECO:0000256" key="9">
    <source>
        <dbReference type="ARBA" id="ARBA00023125"/>
    </source>
</evidence>
<keyword evidence="8" id="KW-0548">Nucleotidyltransferase</keyword>
<keyword evidence="7" id="KW-0695">RNA-directed DNA polymerase</keyword>
<organism evidence="12 13">
    <name type="scientific">Oryza sativa subsp. japonica</name>
    <name type="common">Rice</name>
    <dbReference type="NCBI Taxonomy" id="39947"/>
    <lineage>
        <taxon>Eukaryota</taxon>
        <taxon>Viridiplantae</taxon>
        <taxon>Streptophyta</taxon>
        <taxon>Embryophyta</taxon>
        <taxon>Tracheophyta</taxon>
        <taxon>Spermatophyta</taxon>
        <taxon>Magnoliopsida</taxon>
        <taxon>Liliopsida</taxon>
        <taxon>Poales</taxon>
        <taxon>Poaceae</taxon>
        <taxon>BOP clade</taxon>
        <taxon>Oryzoideae</taxon>
        <taxon>Oryzeae</taxon>
        <taxon>Oryzinae</taxon>
        <taxon>Oryza</taxon>
        <taxon>Oryza sativa</taxon>
    </lineage>
</organism>
<evidence type="ECO:0000256" key="3">
    <source>
        <dbReference type="ARBA" id="ARBA00022750"/>
    </source>
</evidence>
<dbReference type="InterPro" id="IPR036397">
    <property type="entry name" value="RNaseH_sf"/>
</dbReference>
<dbReference type="EMBL" id="AC084766">
    <property type="protein sequence ID" value="AAL82521.1"/>
    <property type="molecule type" value="Genomic_DNA"/>
</dbReference>
<dbReference type="InterPro" id="IPR041588">
    <property type="entry name" value="Integrase_H2C2"/>
</dbReference>
<dbReference type="AlphaFoldDB" id="Q8S7F8"/>
<dbReference type="InterPro" id="IPR016197">
    <property type="entry name" value="Chromo-like_dom_sf"/>
</dbReference>
<keyword evidence="4" id="KW-0378">Hydrolase</keyword>
<evidence type="ECO:0000256" key="5">
    <source>
        <dbReference type="ARBA" id="ARBA00022842"/>
    </source>
</evidence>
<evidence type="ECO:0000313" key="12">
    <source>
        <dbReference type="EMBL" id="AAL82521.1"/>
    </source>
</evidence>
<dbReference type="PANTHER" id="PTHR37984:SF5">
    <property type="entry name" value="PROTEIN NYNRIN-LIKE"/>
    <property type="match status" value="1"/>
</dbReference>
<keyword evidence="3" id="KW-0064">Aspartyl protease</keyword>
<evidence type="ECO:0000256" key="7">
    <source>
        <dbReference type="ARBA" id="ARBA00022918"/>
    </source>
</evidence>
<dbReference type="InterPro" id="IPR001584">
    <property type="entry name" value="Integrase_cat-core"/>
</dbReference>
<dbReference type="Pfam" id="PF24626">
    <property type="entry name" value="SH3_Tf2-1"/>
    <property type="match status" value="1"/>
</dbReference>
<dbReference type="InterPro" id="IPR050951">
    <property type="entry name" value="Retrovirus_Pol_polyprotein"/>
</dbReference>
<proteinExistence type="predicted"/>
<dbReference type="Pfam" id="PF00385">
    <property type="entry name" value="Chromo"/>
    <property type="match status" value="1"/>
</dbReference>
<keyword evidence="8" id="KW-0808">Transferase</keyword>
<dbReference type="InterPro" id="IPR056924">
    <property type="entry name" value="SH3_Tf2-1"/>
</dbReference>
<dbReference type="Gene3D" id="3.30.420.10">
    <property type="entry name" value="Ribonuclease H-like superfamily/Ribonuclease H"/>
    <property type="match status" value="1"/>
</dbReference>
<dbReference type="GO" id="GO:0003887">
    <property type="term" value="F:DNA-directed DNA polymerase activity"/>
    <property type="evidence" value="ECO:0007669"/>
    <property type="project" value="UniProtKB-KW"/>
</dbReference>
<keyword evidence="9" id="KW-0238">DNA-binding</keyword>
<evidence type="ECO:0000256" key="1">
    <source>
        <dbReference type="ARBA" id="ARBA00022670"/>
    </source>
</evidence>
<keyword evidence="1" id="KW-0645">Protease</keyword>
<keyword evidence="8" id="KW-0239">DNA-directed DNA polymerase</keyword>
<dbReference type="SUPFAM" id="SSF53098">
    <property type="entry name" value="Ribonuclease H-like"/>
    <property type="match status" value="1"/>
</dbReference>
<dbReference type="Proteomes" id="UP000000763">
    <property type="component" value="Chromosome 3"/>
</dbReference>
<evidence type="ECO:0000256" key="2">
    <source>
        <dbReference type="ARBA" id="ARBA00022723"/>
    </source>
</evidence>
<dbReference type="GO" id="GO:0004190">
    <property type="term" value="F:aspartic-type endopeptidase activity"/>
    <property type="evidence" value="ECO:0007669"/>
    <property type="project" value="UniProtKB-KW"/>
</dbReference>
<dbReference type="GO" id="GO:0015074">
    <property type="term" value="P:DNA integration"/>
    <property type="evidence" value="ECO:0007669"/>
    <property type="project" value="UniProtKB-KW"/>
</dbReference>
<evidence type="ECO:0000256" key="10">
    <source>
        <dbReference type="ARBA" id="ARBA00023172"/>
    </source>
</evidence>
<gene>
    <name evidence="12" type="primary">OSJNBb0048D20.15</name>
</gene>
<dbReference type="GO" id="GO:0003677">
    <property type="term" value="F:DNA binding"/>
    <property type="evidence" value="ECO:0007669"/>
    <property type="project" value="UniProtKB-KW"/>
</dbReference>
<dbReference type="GO" id="GO:0006508">
    <property type="term" value="P:proteolysis"/>
    <property type="evidence" value="ECO:0007669"/>
    <property type="project" value="UniProtKB-KW"/>
</dbReference>
<protein>
    <submittedName>
        <fullName evidence="12">Polyprotein</fullName>
    </submittedName>
</protein>